<comment type="caution">
    <text evidence="2">The sequence shown here is derived from an EMBL/GenBank/DDBJ whole genome shotgun (WGS) entry which is preliminary data.</text>
</comment>
<name>A0A8J5QTT9_9ASCO</name>
<dbReference type="GeneID" id="73467140"/>
<reference evidence="2 3" key="1">
    <citation type="journal article" date="2021" name="DNA Res.">
        <title>Genome analysis of Candida subhashii reveals its hybrid nature and dual mitochondrial genome conformations.</title>
        <authorList>
            <person name="Mixao V."/>
            <person name="Hegedusova E."/>
            <person name="Saus E."/>
            <person name="Pryszcz L.P."/>
            <person name="Cillingova A."/>
            <person name="Nosek J."/>
            <person name="Gabaldon T."/>
        </authorList>
    </citation>
    <scope>NUCLEOTIDE SEQUENCE [LARGE SCALE GENOMIC DNA]</scope>
    <source>
        <strain evidence="2 3">CBS 10753</strain>
    </source>
</reference>
<feature type="compositionally biased region" description="Low complexity" evidence="1">
    <location>
        <begin position="43"/>
        <end position="66"/>
    </location>
</feature>
<feature type="compositionally biased region" description="Polar residues" evidence="1">
    <location>
        <begin position="1"/>
        <end position="11"/>
    </location>
</feature>
<keyword evidence="3" id="KW-1185">Reference proteome</keyword>
<dbReference type="AlphaFoldDB" id="A0A8J5QTT9"/>
<organism evidence="2 3">
    <name type="scientific">[Candida] subhashii</name>
    <dbReference type="NCBI Taxonomy" id="561895"/>
    <lineage>
        <taxon>Eukaryota</taxon>
        <taxon>Fungi</taxon>
        <taxon>Dikarya</taxon>
        <taxon>Ascomycota</taxon>
        <taxon>Saccharomycotina</taxon>
        <taxon>Pichiomycetes</taxon>
        <taxon>Debaryomycetaceae</taxon>
        <taxon>Spathaspora</taxon>
    </lineage>
</organism>
<feature type="region of interest" description="Disordered" evidence="1">
    <location>
        <begin position="1"/>
        <end position="66"/>
    </location>
</feature>
<sequence>MGSETPSEIDNTTPATTKTQSTPTTTANFPINDNNNNDHHQSQSHSATSQSTPNNTTSSSNDQSMQRRSQFMIPNDILKNLTPIKSKPSSYRYNDHLHPIKKKQDHLKSIQFKLRIRSQMIQNQIMKHKQQQQSYRDMKVKRLSQRHLETRRRRLEYLKMIRERARRVVFVKMNGDGMDGRGRSSGRYERVVWKNGGKKRVEGGREREGGLGMEEEVFGGRGSSSREIVKFQRICRRYLFNKYLKILIKSQFLNEFEGYSFNQIINILNNNHHEITKSIYFILNYLNVSKLRDYEYKSFMYCFIMINDFNDCMKGNSQYHHPASNANVNDYDERSMFFNNSIWVIVYKYTILLLEEFKVVVAQGKKTKKFDIYWRQYSFYFKVFKWNHYLNIKEILISSIEGLNNQFQMIEDLVDPIREQLTIQQMKLSNELTLLNSYSVHGLKRFISTNEVNQFMNNLNCKIYDNHNNCDYFIINNSRFIKFNSLRFYIPYVPIFDWRKYWFDLYLKIHSNKNEIPNRIKSGYVESFDIREYIDVNEVTKHISTSLQDVYQQFYQYYTEFIQDTTLKRKLIEQAPPEGKSWNSLEELIRFCEPGNMVLIDLIKNYQQDEAGTIKQLSIVINNYWINKTKFKDFNQYQQFDNIYLLINCNNFPNLNFNWYTFNPQLLFPKFYKSIIELTKEDDDDDYFIINEDVVNCSFKNSLLRIIINNPITNINGKFFMNIFNKMILRGNIEINELNVVFYDKFISLHYKLTKLIELNTFILMYLNYYHNHHTETVSQGHISQIITNESFNLNEYDSKFVEYYQQFKSSIIKILQEKLLIALNDPLLSYDIILKNFKYSCCIDKVIKLIDDVNNLNSFIYKLYNPILNWIYFDLK</sequence>
<feature type="compositionally biased region" description="Low complexity" evidence="1">
    <location>
        <begin position="12"/>
        <end position="35"/>
    </location>
</feature>
<evidence type="ECO:0000313" key="2">
    <source>
        <dbReference type="EMBL" id="KAG7666083.1"/>
    </source>
</evidence>
<dbReference type="Proteomes" id="UP000694255">
    <property type="component" value="Unassembled WGS sequence"/>
</dbReference>
<gene>
    <name evidence="2" type="ORF">J8A68_000339</name>
</gene>
<dbReference type="RefSeq" id="XP_049266315.1">
    <property type="nucleotide sequence ID" value="XM_049407268.1"/>
</dbReference>
<proteinExistence type="predicted"/>
<accession>A0A8J5QTT9</accession>
<dbReference type="EMBL" id="JAGSYN010000043">
    <property type="protein sequence ID" value="KAG7666083.1"/>
    <property type="molecule type" value="Genomic_DNA"/>
</dbReference>
<evidence type="ECO:0000313" key="3">
    <source>
        <dbReference type="Proteomes" id="UP000694255"/>
    </source>
</evidence>
<dbReference type="OrthoDB" id="4019088at2759"/>
<evidence type="ECO:0000256" key="1">
    <source>
        <dbReference type="SAM" id="MobiDB-lite"/>
    </source>
</evidence>
<protein>
    <submittedName>
        <fullName evidence="2">Uncharacterized protein</fullName>
    </submittedName>
</protein>